<evidence type="ECO:0000313" key="2">
    <source>
        <dbReference type="Proteomes" id="UP001500305"/>
    </source>
</evidence>
<dbReference type="Proteomes" id="UP001500305">
    <property type="component" value="Unassembled WGS sequence"/>
</dbReference>
<sequence length="171" mass="18509">MLTVLTEFGATGSIAGMRPLASFPEVTAVLGPPEKSGRISDDQPWPQWFQYGDMSVEVCRCRIINRVSVRTWYESVRIPTGRPGEFHTFEAAPTCPQLSAAFSAAGVPWQRVKQTHSLPQFTIETDIAGLPGVTVAFTFTTGETPDAPPLHSAHAVEFAHECPEDSAPVPG</sequence>
<proteinExistence type="predicted"/>
<comment type="caution">
    <text evidence="1">The sequence shown here is derived from an EMBL/GenBank/DDBJ whole genome shotgun (WGS) entry which is preliminary data.</text>
</comment>
<name>A0ABN3EZR5_9ACTN</name>
<gene>
    <name evidence="1" type="ORF">GCM10010430_76060</name>
</gene>
<evidence type="ECO:0000313" key="1">
    <source>
        <dbReference type="EMBL" id="GAA2278869.1"/>
    </source>
</evidence>
<protein>
    <submittedName>
        <fullName evidence="1">Uncharacterized protein</fullName>
    </submittedName>
</protein>
<accession>A0ABN3EZR5</accession>
<keyword evidence="2" id="KW-1185">Reference proteome</keyword>
<dbReference type="EMBL" id="BAAATR010000065">
    <property type="protein sequence ID" value="GAA2278869.1"/>
    <property type="molecule type" value="Genomic_DNA"/>
</dbReference>
<organism evidence="1 2">
    <name type="scientific">Kitasatospora cystarginea</name>
    <dbReference type="NCBI Taxonomy" id="58350"/>
    <lineage>
        <taxon>Bacteria</taxon>
        <taxon>Bacillati</taxon>
        <taxon>Actinomycetota</taxon>
        <taxon>Actinomycetes</taxon>
        <taxon>Kitasatosporales</taxon>
        <taxon>Streptomycetaceae</taxon>
        <taxon>Kitasatospora</taxon>
    </lineage>
</organism>
<reference evidence="1 2" key="1">
    <citation type="journal article" date="2019" name="Int. J. Syst. Evol. Microbiol.">
        <title>The Global Catalogue of Microorganisms (GCM) 10K type strain sequencing project: providing services to taxonomists for standard genome sequencing and annotation.</title>
        <authorList>
            <consortium name="The Broad Institute Genomics Platform"/>
            <consortium name="The Broad Institute Genome Sequencing Center for Infectious Disease"/>
            <person name="Wu L."/>
            <person name="Ma J."/>
        </authorList>
    </citation>
    <scope>NUCLEOTIDE SEQUENCE [LARGE SCALE GENOMIC DNA]</scope>
    <source>
        <strain evidence="1 2">JCM 7356</strain>
    </source>
</reference>